<keyword evidence="13" id="KW-0812">Transmembrane</keyword>
<dbReference type="SUPFAM" id="SSF53218">
    <property type="entry name" value="Molybdenum cofactor biosynthesis proteins"/>
    <property type="match status" value="1"/>
</dbReference>
<dbReference type="CDD" id="cd23948">
    <property type="entry name" value="FAD_synthase"/>
    <property type="match status" value="1"/>
</dbReference>
<feature type="transmembrane region" description="Helical" evidence="13">
    <location>
        <begin position="6"/>
        <end position="27"/>
    </location>
</feature>
<dbReference type="Pfam" id="PF24102">
    <property type="entry name" value="FLAD1_M"/>
    <property type="match status" value="1"/>
</dbReference>
<dbReference type="Gene3D" id="3.40.50.620">
    <property type="entry name" value="HUPs"/>
    <property type="match status" value="1"/>
</dbReference>
<evidence type="ECO:0000256" key="12">
    <source>
        <dbReference type="ARBA" id="ARBA00049494"/>
    </source>
</evidence>
<dbReference type="SMART" id="SM00852">
    <property type="entry name" value="MoCF_biosynth"/>
    <property type="match status" value="1"/>
</dbReference>
<dbReference type="EMBL" id="HBGJ01000821">
    <property type="protein sequence ID" value="CAD9242256.1"/>
    <property type="molecule type" value="Transcribed_RNA"/>
</dbReference>
<accession>A0A7S1TPJ7</accession>
<keyword evidence="8" id="KW-0274">FAD</keyword>
<dbReference type="InterPro" id="IPR002500">
    <property type="entry name" value="PAPS_reduct_dom"/>
</dbReference>
<evidence type="ECO:0000256" key="8">
    <source>
        <dbReference type="ARBA" id="ARBA00022827"/>
    </source>
</evidence>
<proteinExistence type="predicted"/>
<dbReference type="InterPro" id="IPR001453">
    <property type="entry name" value="MoaB/Mog_dom"/>
</dbReference>
<dbReference type="AlphaFoldDB" id="A0A7S1TPJ7"/>
<keyword evidence="9" id="KW-0067">ATP-binding</keyword>
<evidence type="ECO:0000256" key="13">
    <source>
        <dbReference type="SAM" id="Phobius"/>
    </source>
</evidence>
<evidence type="ECO:0000256" key="3">
    <source>
        <dbReference type="ARBA" id="ARBA00022630"/>
    </source>
</evidence>
<name>A0A7S1TPJ7_9STRA</name>
<evidence type="ECO:0000256" key="1">
    <source>
        <dbReference type="ARBA" id="ARBA00004726"/>
    </source>
</evidence>
<evidence type="ECO:0000256" key="2">
    <source>
        <dbReference type="ARBA" id="ARBA00012393"/>
    </source>
</evidence>
<evidence type="ECO:0000259" key="14">
    <source>
        <dbReference type="SMART" id="SM00852"/>
    </source>
</evidence>
<protein>
    <recommendedName>
        <fullName evidence="2">FAD synthase</fullName>
        <ecNumber evidence="2">2.7.7.2</ecNumber>
    </recommendedName>
    <alternativeName>
        <fullName evidence="10">FAD pyrophosphorylase</fullName>
    </alternativeName>
    <alternativeName>
        <fullName evidence="11">FMN adenylyltransferase</fullName>
    </alternativeName>
</protein>
<keyword evidence="3" id="KW-0285">Flavoprotein</keyword>
<evidence type="ECO:0000313" key="15">
    <source>
        <dbReference type="EMBL" id="CAD9242256.1"/>
    </source>
</evidence>
<evidence type="ECO:0000256" key="10">
    <source>
        <dbReference type="ARBA" id="ARBA00031145"/>
    </source>
</evidence>
<dbReference type="Pfam" id="PF00994">
    <property type="entry name" value="MoCF_biosynth"/>
    <property type="match status" value="1"/>
</dbReference>
<evidence type="ECO:0000256" key="5">
    <source>
        <dbReference type="ARBA" id="ARBA00022679"/>
    </source>
</evidence>
<dbReference type="Gene3D" id="3.40.980.10">
    <property type="entry name" value="MoaB/Mog-like domain"/>
    <property type="match status" value="1"/>
</dbReference>
<dbReference type="SUPFAM" id="SSF52402">
    <property type="entry name" value="Adenine nucleotide alpha hydrolases-like"/>
    <property type="match status" value="1"/>
</dbReference>
<dbReference type="GO" id="GO:0003919">
    <property type="term" value="F:FMN adenylyltransferase activity"/>
    <property type="evidence" value="ECO:0007669"/>
    <property type="project" value="UniProtKB-EC"/>
</dbReference>
<evidence type="ECO:0000256" key="4">
    <source>
        <dbReference type="ARBA" id="ARBA00022643"/>
    </source>
</evidence>
<dbReference type="PANTHER" id="PTHR23293:SF9">
    <property type="entry name" value="FAD SYNTHASE"/>
    <property type="match status" value="1"/>
</dbReference>
<comment type="catalytic activity">
    <reaction evidence="12">
        <text>FMN + ATP + H(+) = FAD + diphosphate</text>
        <dbReference type="Rhea" id="RHEA:17237"/>
        <dbReference type="ChEBI" id="CHEBI:15378"/>
        <dbReference type="ChEBI" id="CHEBI:30616"/>
        <dbReference type="ChEBI" id="CHEBI:33019"/>
        <dbReference type="ChEBI" id="CHEBI:57692"/>
        <dbReference type="ChEBI" id="CHEBI:58210"/>
        <dbReference type="EC" id="2.7.7.2"/>
    </reaction>
</comment>
<gene>
    <name evidence="15" type="ORF">PPAR1163_LOCUS598</name>
</gene>
<feature type="domain" description="MoaB/Mog" evidence="14">
    <location>
        <begin position="367"/>
        <end position="542"/>
    </location>
</feature>
<keyword evidence="5" id="KW-0808">Transferase</keyword>
<keyword evidence="6" id="KW-0548">Nucleotidyltransferase</keyword>
<reference evidence="15" key="1">
    <citation type="submission" date="2021-01" db="EMBL/GenBank/DDBJ databases">
        <authorList>
            <person name="Corre E."/>
            <person name="Pelletier E."/>
            <person name="Niang G."/>
            <person name="Scheremetjew M."/>
            <person name="Finn R."/>
            <person name="Kale V."/>
            <person name="Holt S."/>
            <person name="Cochrane G."/>
            <person name="Meng A."/>
            <person name="Brown T."/>
            <person name="Cohen L."/>
        </authorList>
    </citation>
    <scope>NUCLEOTIDE SEQUENCE</scope>
    <source>
        <strain evidence="15">CCMP2877</strain>
    </source>
</reference>
<dbReference type="Pfam" id="PF01507">
    <property type="entry name" value="PAPS_reduct"/>
    <property type="match status" value="1"/>
</dbReference>
<keyword evidence="4" id="KW-0288">FMN</keyword>
<dbReference type="EC" id="2.7.7.2" evidence="2"/>
<dbReference type="GO" id="GO:0006747">
    <property type="term" value="P:FAD biosynthetic process"/>
    <property type="evidence" value="ECO:0007669"/>
    <property type="project" value="TreeGrafter"/>
</dbReference>
<dbReference type="InterPro" id="IPR014729">
    <property type="entry name" value="Rossmann-like_a/b/a_fold"/>
</dbReference>
<keyword evidence="13" id="KW-0472">Membrane</keyword>
<sequence>MAPPRWYFVVGLSVVLGLVLAVPAAGFRSGRRRSAMAMQVTRGGAAADAAGTTIRTKIGAGDLRELVTQALQRREPGRSLTVHTQAAAALVGDDAFEIVDGASVEAFADAVALYKGLLDCDDAYLRDPISDALRILGDGFRVFGPTGVFTSFNGGKDAVVIMQLSRAALAKAGLKSRKVHRPRTIFFENDGEFEEVEAFVKASEVDNDLELRRYDTGFVDGLTRCIDEEHGRPMGFVLGTRRGDPNCGTQGTFEPSSDWMPAFMRVNPIIEWDYGHIWHFLRLFRLPYCSLYDVGYTSLGKKSDTWPNPALRKSGSETQYWPAYMLSDWSLERAGRSSRSSGSTTPECDLRDVTSRLNRCANPSSASLLIIGDEILKAKCNDSNAPYAARVLRAKGVPLDRVATVRDDLDDIQSELKYQMQRFDLIVTSGGVGPTHDDVTIKAVAAALNQRLRPNARMEAHLRKVHKVPADEPLREDLAKMTMLPELARLRFVPDADGEGSEKEEGKTKWPVLQCENVFILPGVPQFFEAKLDDILNFFVEGATVHTYKVVLRIEEAAVVAPLNEVVAAHPTVTFGSYPFVGNEAVKTVLTLEAATAEAVDAGLDFLIGKLPADAILRVEADETL</sequence>
<comment type="pathway">
    <text evidence="1">Cofactor biosynthesis; FAD biosynthesis; FAD from FMN: step 1/1.</text>
</comment>
<dbReference type="InterPro" id="IPR056596">
    <property type="entry name" value="FLAD1_M"/>
</dbReference>
<evidence type="ECO:0000256" key="11">
    <source>
        <dbReference type="ARBA" id="ARBA00031871"/>
    </source>
</evidence>
<evidence type="ECO:0000256" key="6">
    <source>
        <dbReference type="ARBA" id="ARBA00022695"/>
    </source>
</evidence>
<keyword evidence="13" id="KW-1133">Transmembrane helix</keyword>
<dbReference type="PANTHER" id="PTHR23293">
    <property type="entry name" value="FAD SYNTHETASE-RELATED FMN ADENYLYLTRANSFERASE"/>
    <property type="match status" value="1"/>
</dbReference>
<evidence type="ECO:0000256" key="7">
    <source>
        <dbReference type="ARBA" id="ARBA00022741"/>
    </source>
</evidence>
<organism evidence="15">
    <name type="scientific">Phaeomonas parva</name>
    <dbReference type="NCBI Taxonomy" id="124430"/>
    <lineage>
        <taxon>Eukaryota</taxon>
        <taxon>Sar</taxon>
        <taxon>Stramenopiles</taxon>
        <taxon>Ochrophyta</taxon>
        <taxon>Pinguiophyceae</taxon>
        <taxon>Pinguiochrysidales</taxon>
        <taxon>Pinguiochrysidaceae</taxon>
        <taxon>Phaeomonas</taxon>
    </lineage>
</organism>
<evidence type="ECO:0000256" key="9">
    <source>
        <dbReference type="ARBA" id="ARBA00022840"/>
    </source>
</evidence>
<dbReference type="GO" id="GO:0005524">
    <property type="term" value="F:ATP binding"/>
    <property type="evidence" value="ECO:0007669"/>
    <property type="project" value="UniProtKB-KW"/>
</dbReference>
<dbReference type="InterPro" id="IPR036425">
    <property type="entry name" value="MoaB/Mog-like_dom_sf"/>
</dbReference>
<keyword evidence="7" id="KW-0547">Nucleotide-binding</keyword>